<accession>A0ABS0F0A4</accession>
<dbReference type="Proteomes" id="UP000642910">
    <property type="component" value="Unassembled WGS sequence"/>
</dbReference>
<name>A0ABS0F0A4_9BACL</name>
<reference evidence="2 3" key="1">
    <citation type="submission" date="2020-11" db="EMBL/GenBank/DDBJ databases">
        <title>Genomic insight of Alicyclobacillus mali FL 18 reveals a new arsenic-resistant strain, with potential in environmental biotechnology.</title>
        <authorList>
            <person name="Fiorentino G."/>
            <person name="Gallo G."/>
            <person name="Aulitto M."/>
        </authorList>
    </citation>
    <scope>NUCLEOTIDE SEQUENCE [LARGE SCALE GENOMIC DNA]</scope>
    <source>
        <strain evidence="2 3">FL 18</strain>
    </source>
</reference>
<protein>
    <recommendedName>
        <fullName evidence="4">ABC transporter permease</fullName>
    </recommendedName>
</protein>
<keyword evidence="1" id="KW-0472">Membrane</keyword>
<dbReference type="EMBL" id="JADPKZ010000025">
    <property type="protein sequence ID" value="MBF8376720.1"/>
    <property type="molecule type" value="Genomic_DNA"/>
</dbReference>
<feature type="transmembrane region" description="Helical" evidence="1">
    <location>
        <begin position="142"/>
        <end position="161"/>
    </location>
</feature>
<proteinExistence type="predicted"/>
<feature type="transmembrane region" description="Helical" evidence="1">
    <location>
        <begin position="100"/>
        <end position="122"/>
    </location>
</feature>
<feature type="transmembrane region" description="Helical" evidence="1">
    <location>
        <begin position="268"/>
        <end position="285"/>
    </location>
</feature>
<organism evidence="2 3">
    <name type="scientific">Alicyclobacillus mali</name>
    <name type="common">ex Roth et al. 2021</name>
    <dbReference type="NCBI Taxonomy" id="1123961"/>
    <lineage>
        <taxon>Bacteria</taxon>
        <taxon>Bacillati</taxon>
        <taxon>Bacillota</taxon>
        <taxon>Bacilli</taxon>
        <taxon>Bacillales</taxon>
        <taxon>Alicyclobacillaceae</taxon>
        <taxon>Alicyclobacillus</taxon>
    </lineage>
</organism>
<keyword evidence="1" id="KW-1133">Transmembrane helix</keyword>
<feature type="transmembrane region" description="Helical" evidence="1">
    <location>
        <begin position="226"/>
        <end position="248"/>
    </location>
</feature>
<feature type="transmembrane region" description="Helical" evidence="1">
    <location>
        <begin position="297"/>
        <end position="316"/>
    </location>
</feature>
<keyword evidence="1" id="KW-0812">Transmembrane</keyword>
<feature type="transmembrane region" description="Helical" evidence="1">
    <location>
        <begin position="60"/>
        <end position="80"/>
    </location>
</feature>
<feature type="transmembrane region" description="Helical" evidence="1">
    <location>
        <begin position="168"/>
        <end position="190"/>
    </location>
</feature>
<evidence type="ECO:0000313" key="3">
    <source>
        <dbReference type="Proteomes" id="UP000642910"/>
    </source>
</evidence>
<keyword evidence="3" id="KW-1185">Reference proteome</keyword>
<comment type="caution">
    <text evidence="2">The sequence shown here is derived from an EMBL/GenBank/DDBJ whole genome shotgun (WGS) entry which is preliminary data.</text>
</comment>
<feature type="transmembrane region" description="Helical" evidence="1">
    <location>
        <begin position="21"/>
        <end position="40"/>
    </location>
</feature>
<gene>
    <name evidence="2" type="ORF">IW967_02360</name>
</gene>
<evidence type="ECO:0000313" key="2">
    <source>
        <dbReference type="EMBL" id="MBF8376720.1"/>
    </source>
</evidence>
<evidence type="ECO:0008006" key="4">
    <source>
        <dbReference type="Google" id="ProtNLM"/>
    </source>
</evidence>
<evidence type="ECO:0000256" key="1">
    <source>
        <dbReference type="SAM" id="Phobius"/>
    </source>
</evidence>
<sequence>MTSMGPRSAVWWYAWRSLNGWLIATPFVLARNWILPFLSLDSMSLLRQNLERTALGQPAYQLDVSIFWAMLLGVLSIGLVTRRGYILSLLAGPIRRKDVYAIHACLTGAALVVSQLLVLLYLCALDAIAGMPASPTLLVHVLLKRLLVYLAAWSLGVAAGATITNVAMAYVCALGVASFPAYAAALIQYVNAKWTMMQSMHLLHLYRDLIQLSPVTLLDTVTGASLAAYALWFTAWIAFWLLLGARLFERLPLELLEETFPFRAYHRLLALGISLLAGFILVEWVDHAVNLGRGKAAAIEAVFIWLVGSGAIFAALDRAGVYRKRRWNP</sequence>